<dbReference type="AlphaFoldDB" id="A0A4Q7KM75"/>
<name>A0A4Q7KM75_9PSEU</name>
<organism evidence="1 2">
    <name type="scientific">Herbihabitans rhizosphaerae</name>
    <dbReference type="NCBI Taxonomy" id="1872711"/>
    <lineage>
        <taxon>Bacteria</taxon>
        <taxon>Bacillati</taxon>
        <taxon>Actinomycetota</taxon>
        <taxon>Actinomycetes</taxon>
        <taxon>Pseudonocardiales</taxon>
        <taxon>Pseudonocardiaceae</taxon>
        <taxon>Herbihabitans</taxon>
    </lineage>
</organism>
<gene>
    <name evidence="1" type="ORF">EV193_106235</name>
</gene>
<sequence>MDLLTTVDGSSGTCTDGADWVRDLAGAADRAGDDTHRGLGVARADWRGPASAACQESVSDVGPLSDQLADTARRYEGTLREFASSLDAVNARMNEARGTAAAGGLEVVGPLIKKPVNDVGHQPGMPVEVCAPGEVRKVIGVYQGDLQAYFRRATEYDRRVRLFNDCKAIVEDARKMEARAHHALRAALAPPPGSDMDNFKVGTTTAARALSACKTLESPRKEALMHAERLRVEQADFFRKIALGQAQGMDWELEHLQRAANLAGAGREEYLKKAAEYEKYVRTVPQWARTTAAAYPGVRELHALPPEAGAGARLARTVLKSLPYAGTSLTAYIEGRESIKGQQSWTKAIVDTTANIAGGAVGSAVATGTAAAIRGAPLGPLGMLILGAGGAVVGAIGGQSVADVIVPK</sequence>
<accession>A0A4Q7KM75</accession>
<evidence type="ECO:0000313" key="2">
    <source>
        <dbReference type="Proteomes" id="UP000294257"/>
    </source>
</evidence>
<reference evidence="1 2" key="1">
    <citation type="submission" date="2019-02" db="EMBL/GenBank/DDBJ databases">
        <title>Genomic Encyclopedia of Type Strains, Phase IV (KMG-IV): sequencing the most valuable type-strain genomes for metagenomic binning, comparative biology and taxonomic classification.</title>
        <authorList>
            <person name="Goeker M."/>
        </authorList>
    </citation>
    <scope>NUCLEOTIDE SEQUENCE [LARGE SCALE GENOMIC DNA]</scope>
    <source>
        <strain evidence="1 2">DSM 101727</strain>
    </source>
</reference>
<dbReference type="InterPro" id="IPR038332">
    <property type="entry name" value="PPE_sf"/>
</dbReference>
<proteinExistence type="predicted"/>
<evidence type="ECO:0000313" key="1">
    <source>
        <dbReference type="EMBL" id="RZS37000.1"/>
    </source>
</evidence>
<comment type="caution">
    <text evidence="1">The sequence shown here is derived from an EMBL/GenBank/DDBJ whole genome shotgun (WGS) entry which is preliminary data.</text>
</comment>
<dbReference type="Proteomes" id="UP000294257">
    <property type="component" value="Unassembled WGS sequence"/>
</dbReference>
<keyword evidence="2" id="KW-1185">Reference proteome</keyword>
<dbReference type="OrthoDB" id="3624011at2"/>
<dbReference type="RefSeq" id="WP_130345606.1">
    <property type="nucleotide sequence ID" value="NZ_SGWQ01000006.1"/>
</dbReference>
<protein>
    <submittedName>
        <fullName evidence="1">Uncharacterized protein</fullName>
    </submittedName>
</protein>
<dbReference type="Gene3D" id="1.20.1260.20">
    <property type="entry name" value="PPE superfamily"/>
    <property type="match status" value="1"/>
</dbReference>
<dbReference type="EMBL" id="SGWQ01000006">
    <property type="protein sequence ID" value="RZS37000.1"/>
    <property type="molecule type" value="Genomic_DNA"/>
</dbReference>